<feature type="region of interest" description="Disordered" evidence="1">
    <location>
        <begin position="107"/>
        <end position="175"/>
    </location>
</feature>
<dbReference type="EMBL" id="JASCZI010090622">
    <property type="protein sequence ID" value="MED6142763.1"/>
    <property type="molecule type" value="Genomic_DNA"/>
</dbReference>
<name>A0ABU6T487_9FABA</name>
<feature type="compositionally biased region" description="Basic and acidic residues" evidence="1">
    <location>
        <begin position="111"/>
        <end position="120"/>
    </location>
</feature>
<feature type="compositionally biased region" description="Basic residues" evidence="1">
    <location>
        <begin position="161"/>
        <end position="175"/>
    </location>
</feature>
<organism evidence="2 3">
    <name type="scientific">Stylosanthes scabra</name>
    <dbReference type="NCBI Taxonomy" id="79078"/>
    <lineage>
        <taxon>Eukaryota</taxon>
        <taxon>Viridiplantae</taxon>
        <taxon>Streptophyta</taxon>
        <taxon>Embryophyta</taxon>
        <taxon>Tracheophyta</taxon>
        <taxon>Spermatophyta</taxon>
        <taxon>Magnoliopsida</taxon>
        <taxon>eudicotyledons</taxon>
        <taxon>Gunneridae</taxon>
        <taxon>Pentapetalae</taxon>
        <taxon>rosids</taxon>
        <taxon>fabids</taxon>
        <taxon>Fabales</taxon>
        <taxon>Fabaceae</taxon>
        <taxon>Papilionoideae</taxon>
        <taxon>50 kb inversion clade</taxon>
        <taxon>dalbergioids sensu lato</taxon>
        <taxon>Dalbergieae</taxon>
        <taxon>Pterocarpus clade</taxon>
        <taxon>Stylosanthes</taxon>
    </lineage>
</organism>
<gene>
    <name evidence="2" type="ORF">PIB30_000323</name>
</gene>
<evidence type="ECO:0000313" key="2">
    <source>
        <dbReference type="EMBL" id="MED6142763.1"/>
    </source>
</evidence>
<evidence type="ECO:0000256" key="1">
    <source>
        <dbReference type="SAM" id="MobiDB-lite"/>
    </source>
</evidence>
<protein>
    <submittedName>
        <fullName evidence="2">Uncharacterized protein</fullName>
    </submittedName>
</protein>
<feature type="region of interest" description="Disordered" evidence="1">
    <location>
        <begin position="1"/>
        <end position="28"/>
    </location>
</feature>
<accession>A0ABU6T487</accession>
<proteinExistence type="predicted"/>
<evidence type="ECO:0000313" key="3">
    <source>
        <dbReference type="Proteomes" id="UP001341840"/>
    </source>
</evidence>
<comment type="caution">
    <text evidence="2">The sequence shown here is derived from an EMBL/GenBank/DDBJ whole genome shotgun (WGS) entry which is preliminary data.</text>
</comment>
<keyword evidence="3" id="KW-1185">Reference proteome</keyword>
<dbReference type="Proteomes" id="UP001341840">
    <property type="component" value="Unassembled WGS sequence"/>
</dbReference>
<feature type="compositionally biased region" description="Polar residues" evidence="1">
    <location>
        <begin position="11"/>
        <end position="25"/>
    </location>
</feature>
<reference evidence="2 3" key="1">
    <citation type="journal article" date="2023" name="Plants (Basel)">
        <title>Bridging the Gap: Combining Genomics and Transcriptomics Approaches to Understand Stylosanthes scabra, an Orphan Legume from the Brazilian Caatinga.</title>
        <authorList>
            <person name="Ferreira-Neto J.R.C."/>
            <person name="da Silva M.D."/>
            <person name="Binneck E."/>
            <person name="de Melo N.F."/>
            <person name="da Silva R.H."/>
            <person name="de Melo A.L.T.M."/>
            <person name="Pandolfi V."/>
            <person name="Bustamante F.O."/>
            <person name="Brasileiro-Vidal A.C."/>
            <person name="Benko-Iseppon A.M."/>
        </authorList>
    </citation>
    <scope>NUCLEOTIDE SEQUENCE [LARGE SCALE GENOMIC DNA]</scope>
    <source>
        <tissue evidence="2">Leaves</tissue>
    </source>
</reference>
<sequence length="175" mass="20057">MAPRLTMDSGAIQNGRPQPHITNPGSRRIPSAIDRRLETVVTTPIIILATFRRDDSIVVRMTCTLLQRRMIEIWLVKWYVDSVASLCLTNGLTKDDFNKQLMTKPMRSRKGIQDNQHDSGFKGQPKPLKQKFKNTAPLAASITEIYPKISEKRRPSSNQTPKRKNPKYKKQIFVL</sequence>